<feature type="non-terminal residue" evidence="1">
    <location>
        <position position="455"/>
    </location>
</feature>
<name>A0ACC3DL48_9PEZI</name>
<evidence type="ECO:0000313" key="2">
    <source>
        <dbReference type="Proteomes" id="UP001186974"/>
    </source>
</evidence>
<proteinExistence type="predicted"/>
<organism evidence="1 2">
    <name type="scientific">Coniosporium uncinatum</name>
    <dbReference type="NCBI Taxonomy" id="93489"/>
    <lineage>
        <taxon>Eukaryota</taxon>
        <taxon>Fungi</taxon>
        <taxon>Dikarya</taxon>
        <taxon>Ascomycota</taxon>
        <taxon>Pezizomycotina</taxon>
        <taxon>Dothideomycetes</taxon>
        <taxon>Dothideomycetes incertae sedis</taxon>
        <taxon>Coniosporium</taxon>
    </lineage>
</organism>
<sequence>MFEIRFEAVWSGGDDALSLVKSLTLGLWGSDNTETPLQVSVRDNMNFSPFAIAVVRGHYDLAKAIFEIAQAQYQPVEISGRTRYTMTTADSDGEADDDDGPQLFSEIIDDRFTVENIGELSAQVRSTVPATDPIYWNYSVSNIPGSQRPSSATGEYTGTNATAMNLIVYAIACNDIKLLDFLSALDPRPAFSQDPGSAELRFAMKHGSLPALAKLLSSVGAGLRLDDLVKKSGIEIKEKPKYYQGLSVHGRKRADWVSAAMGNQARSSTDLKSPPLLEAAYLGNIESVEWLMSDTPMRHYRDFAKANPDDKRIQNLAKATGGFDKAVSTWLGSRSDLALHCAIMAPPSADTVRLVKYLIDAMPFSLHAKSSDGTTPLQLAFCLHRFSIAKSLIAAGADQTCRDHAGNNLIHSLLLKSSVRHTEPDSQSGIVLQQTYHKELIELIDPRIRQFMFTE</sequence>
<protein>
    <submittedName>
        <fullName evidence="1">Uncharacterized protein</fullName>
    </submittedName>
</protein>
<dbReference type="Proteomes" id="UP001186974">
    <property type="component" value="Unassembled WGS sequence"/>
</dbReference>
<dbReference type="EMBL" id="JAWDJW010002904">
    <property type="protein sequence ID" value="KAK3077387.1"/>
    <property type="molecule type" value="Genomic_DNA"/>
</dbReference>
<gene>
    <name evidence="1" type="ORF">LTS18_010402</name>
</gene>
<keyword evidence="2" id="KW-1185">Reference proteome</keyword>
<accession>A0ACC3DL48</accession>
<comment type="caution">
    <text evidence="1">The sequence shown here is derived from an EMBL/GenBank/DDBJ whole genome shotgun (WGS) entry which is preliminary data.</text>
</comment>
<reference evidence="1" key="1">
    <citation type="submission" date="2024-09" db="EMBL/GenBank/DDBJ databases">
        <title>Black Yeasts Isolated from many extreme environments.</title>
        <authorList>
            <person name="Coleine C."/>
            <person name="Stajich J.E."/>
            <person name="Selbmann L."/>
        </authorList>
    </citation>
    <scope>NUCLEOTIDE SEQUENCE</scope>
    <source>
        <strain evidence="1">CCFEE 5737</strain>
    </source>
</reference>
<evidence type="ECO:0000313" key="1">
    <source>
        <dbReference type="EMBL" id="KAK3077387.1"/>
    </source>
</evidence>